<dbReference type="KEGG" id="abi:Aboo_0782"/>
<keyword evidence="2" id="KW-0645">Protease</keyword>
<evidence type="ECO:0000256" key="1">
    <source>
        <dbReference type="ARBA" id="ARBA00007261"/>
    </source>
</evidence>
<name>B5I9E0_ACIB4</name>
<accession>B5I9E0</accession>
<feature type="domain" description="Peptidase M16 C-terminal" evidence="7">
    <location>
        <begin position="196"/>
        <end position="305"/>
    </location>
</feature>
<evidence type="ECO:0000313" key="8">
    <source>
        <dbReference type="EMBL" id="ADD08591.1"/>
    </source>
</evidence>
<evidence type="ECO:0000259" key="6">
    <source>
        <dbReference type="Pfam" id="PF00675"/>
    </source>
</evidence>
<evidence type="ECO:0000259" key="7">
    <source>
        <dbReference type="Pfam" id="PF05193"/>
    </source>
</evidence>
<comment type="similarity">
    <text evidence="1">Belongs to the peptidase M16 family.</text>
</comment>
<dbReference type="STRING" id="439481.Aboo_0782"/>
<dbReference type="InterPro" id="IPR011765">
    <property type="entry name" value="Pept_M16_N"/>
</dbReference>
<gene>
    <name evidence="8" type="ordered locus">Aboo_0782</name>
</gene>
<evidence type="ECO:0000256" key="3">
    <source>
        <dbReference type="ARBA" id="ARBA00022801"/>
    </source>
</evidence>
<dbReference type="InterPro" id="IPR007863">
    <property type="entry name" value="Peptidase_M16_C"/>
</dbReference>
<dbReference type="eggNOG" id="arCOG04065">
    <property type="taxonomic scope" value="Archaea"/>
</dbReference>
<proteinExistence type="inferred from homology"/>
<evidence type="ECO:0000313" key="9">
    <source>
        <dbReference type="Proteomes" id="UP000001400"/>
    </source>
</evidence>
<evidence type="ECO:0000256" key="4">
    <source>
        <dbReference type="ARBA" id="ARBA00022833"/>
    </source>
</evidence>
<dbReference type="AlphaFoldDB" id="B5I9E0"/>
<dbReference type="PANTHER" id="PTHR43690">
    <property type="entry name" value="NARDILYSIN"/>
    <property type="match status" value="1"/>
</dbReference>
<evidence type="ECO:0000256" key="2">
    <source>
        <dbReference type="ARBA" id="ARBA00022670"/>
    </source>
</evidence>
<dbReference type="GO" id="GO:0008237">
    <property type="term" value="F:metallopeptidase activity"/>
    <property type="evidence" value="ECO:0007669"/>
    <property type="project" value="UniProtKB-KW"/>
</dbReference>
<keyword evidence="9" id="KW-1185">Reference proteome</keyword>
<dbReference type="GO" id="GO:0006508">
    <property type="term" value="P:proteolysis"/>
    <property type="evidence" value="ECO:0007669"/>
    <property type="project" value="UniProtKB-KW"/>
</dbReference>
<dbReference type="RefSeq" id="WP_008082310.1">
    <property type="nucleotide sequence ID" value="NC_013926.1"/>
</dbReference>
<keyword evidence="4" id="KW-0862">Zinc</keyword>
<dbReference type="Gene3D" id="3.30.830.10">
    <property type="entry name" value="Metalloenzyme, LuxS/M16 peptidase-like"/>
    <property type="match status" value="2"/>
</dbReference>
<keyword evidence="3" id="KW-0378">Hydrolase</keyword>
<protein>
    <submittedName>
        <fullName evidence="8">Peptidase M16 domain protein</fullName>
    </submittedName>
</protein>
<dbReference type="HOGENOM" id="CLU_732821_0_0_2"/>
<organism evidence="8 9">
    <name type="scientific">Aciduliprofundum boonei (strain DSM 19572 / T469)</name>
    <dbReference type="NCBI Taxonomy" id="439481"/>
    <lineage>
        <taxon>Archaea</taxon>
        <taxon>Methanobacteriati</taxon>
        <taxon>Thermoplasmatota</taxon>
        <taxon>DHVE2 group</taxon>
        <taxon>Candidatus Aciduliprofundum</taxon>
    </lineage>
</organism>
<dbReference type="Pfam" id="PF00675">
    <property type="entry name" value="Peptidase_M16"/>
    <property type="match status" value="1"/>
</dbReference>
<dbReference type="GeneID" id="8827732"/>
<reference evidence="8" key="1">
    <citation type="submission" date="2010-02" db="EMBL/GenBank/DDBJ databases">
        <title>Complete sequence of Aciduliprofundum boonei T469.</title>
        <authorList>
            <consortium name="US DOE Joint Genome Institute"/>
            <person name="Lucas S."/>
            <person name="Copeland A."/>
            <person name="Lapidus A."/>
            <person name="Cheng J.-F."/>
            <person name="Bruce D."/>
            <person name="Goodwin L."/>
            <person name="Pitluck S."/>
            <person name="Saunders E."/>
            <person name="Detter J.C."/>
            <person name="Han C."/>
            <person name="Tapia R."/>
            <person name="Land M."/>
            <person name="Hauser L."/>
            <person name="Kyrpides N."/>
            <person name="Mikhailova N."/>
            <person name="Flores G."/>
            <person name="Reysenbach A.-L."/>
            <person name="Woyke T."/>
        </authorList>
    </citation>
    <scope>NUCLEOTIDE SEQUENCE</scope>
    <source>
        <strain evidence="8">T469</strain>
    </source>
</reference>
<dbReference type="OrthoDB" id="25333at2157"/>
<dbReference type="SUPFAM" id="SSF63411">
    <property type="entry name" value="LuxS/MPP-like metallohydrolase"/>
    <property type="match status" value="2"/>
</dbReference>
<dbReference type="PANTHER" id="PTHR43690:SF17">
    <property type="entry name" value="PROTEIN YHJJ"/>
    <property type="match status" value="1"/>
</dbReference>
<dbReference type="GO" id="GO:0046872">
    <property type="term" value="F:metal ion binding"/>
    <property type="evidence" value="ECO:0007669"/>
    <property type="project" value="InterPro"/>
</dbReference>
<dbReference type="Pfam" id="PF05193">
    <property type="entry name" value="Peptidase_M16_C"/>
    <property type="match status" value="1"/>
</dbReference>
<dbReference type="EMBL" id="CP001941">
    <property type="protein sequence ID" value="ADD08591.1"/>
    <property type="molecule type" value="Genomic_DNA"/>
</dbReference>
<evidence type="ECO:0000256" key="5">
    <source>
        <dbReference type="ARBA" id="ARBA00023049"/>
    </source>
</evidence>
<feature type="domain" description="Peptidase M16 N-terminal" evidence="6">
    <location>
        <begin position="6"/>
        <end position="109"/>
    </location>
</feature>
<sequence>MKVKSVNGPKKLANVLLSVNVGWSHEPVGMRGISHFLEHSVFLGSGEHPEPDMDVGKYGVMLNGETQADRTNFFFSSLPEDAEDVLEILLSLVYHPSFPPEKVEEEKESKIIPAVVKESDFYPWELAYEWARNLIFEWDFRYSMGTEDEFRSIGIEELREWHRKHYHSGNSLLLASEGIDIPNITIPEGHSRPEVQRIVYGEREKIIEKDMKNAEIVCAFPLDKYDIRTYLLSILLGNYATSRLWREFHRDAYMVESKVEWHNGKGGFFLYVGANSRDFKSICERMENLLEGLHFTGEEVEIAKKIFAIEILERDNSVYRMESILNIDPELRFGSVEKILGAIGELELHDVDEYAYQVLNLEEMRRVVVK</sequence>
<dbReference type="InterPro" id="IPR050626">
    <property type="entry name" value="Peptidase_M16"/>
</dbReference>
<dbReference type="Proteomes" id="UP000001400">
    <property type="component" value="Chromosome"/>
</dbReference>
<dbReference type="InterPro" id="IPR011249">
    <property type="entry name" value="Metalloenz_LuxS/M16"/>
</dbReference>
<keyword evidence="5" id="KW-0482">Metalloprotease</keyword>